<evidence type="ECO:0000256" key="1">
    <source>
        <dbReference type="SAM" id="MobiDB-lite"/>
    </source>
</evidence>
<evidence type="ECO:0000313" key="3">
    <source>
        <dbReference type="EMBL" id="KAJ3442804.1"/>
    </source>
</evidence>
<feature type="region of interest" description="Disordered" evidence="1">
    <location>
        <begin position="57"/>
        <end position="84"/>
    </location>
</feature>
<accession>A0AAV7ZNR7</accession>
<keyword evidence="2" id="KW-1133">Transmembrane helix</keyword>
<name>A0AAV7ZNR7_9EUKA</name>
<dbReference type="InterPro" id="IPR024491">
    <property type="entry name" value="Se_SelK/SelG"/>
</dbReference>
<feature type="transmembrane region" description="Helical" evidence="2">
    <location>
        <begin position="31"/>
        <end position="53"/>
    </location>
</feature>
<sequence length="84" mass="9789">MSEFLSTMYQKIKKKVGDLKRKGDSRSILEWIVFIFWSIVSFVKMFFVSLFYLDDDKDPKNKYSKRSWNASRHPSSQALGSVGG</sequence>
<evidence type="ECO:0000313" key="4">
    <source>
        <dbReference type="Proteomes" id="UP001146793"/>
    </source>
</evidence>
<dbReference type="AlphaFoldDB" id="A0AAV7ZNR7"/>
<reference evidence="3" key="1">
    <citation type="submission" date="2022-08" db="EMBL/GenBank/DDBJ databases">
        <title>Novel sulphate-reducing endosymbionts in the free-living metamonad Anaeramoeba.</title>
        <authorList>
            <person name="Jerlstrom-Hultqvist J."/>
            <person name="Cepicka I."/>
            <person name="Gallot-Lavallee L."/>
            <person name="Salas-Leiva D."/>
            <person name="Curtis B.A."/>
            <person name="Zahonova K."/>
            <person name="Pipaliya S."/>
            <person name="Dacks J."/>
            <person name="Roger A.J."/>
        </authorList>
    </citation>
    <scope>NUCLEOTIDE SEQUENCE</scope>
    <source>
        <strain evidence="3">Busselton2</strain>
    </source>
</reference>
<protein>
    <submittedName>
        <fullName evidence="3">Selenoprotein k</fullName>
    </submittedName>
</protein>
<feature type="compositionally biased region" description="Polar residues" evidence="1">
    <location>
        <begin position="66"/>
        <end position="84"/>
    </location>
</feature>
<organism evidence="3 4">
    <name type="scientific">Anaeramoeba flamelloides</name>
    <dbReference type="NCBI Taxonomy" id="1746091"/>
    <lineage>
        <taxon>Eukaryota</taxon>
        <taxon>Metamonada</taxon>
        <taxon>Anaeramoebidae</taxon>
        <taxon>Anaeramoeba</taxon>
    </lineage>
</organism>
<dbReference type="EMBL" id="JANTQA010000026">
    <property type="protein sequence ID" value="KAJ3442804.1"/>
    <property type="molecule type" value="Genomic_DNA"/>
</dbReference>
<proteinExistence type="predicted"/>
<evidence type="ECO:0000256" key="2">
    <source>
        <dbReference type="SAM" id="Phobius"/>
    </source>
</evidence>
<dbReference type="Proteomes" id="UP001146793">
    <property type="component" value="Unassembled WGS sequence"/>
</dbReference>
<keyword evidence="2" id="KW-0812">Transmembrane</keyword>
<keyword evidence="2" id="KW-0472">Membrane</keyword>
<dbReference type="Pfam" id="PF10961">
    <property type="entry name" value="SelK_SelG"/>
    <property type="match status" value="1"/>
</dbReference>
<gene>
    <name evidence="3" type="ORF">M0812_12555</name>
</gene>
<comment type="caution">
    <text evidence="3">The sequence shown here is derived from an EMBL/GenBank/DDBJ whole genome shotgun (WGS) entry which is preliminary data.</text>
</comment>